<dbReference type="InterPro" id="IPR019676">
    <property type="entry name" value="DUF2529"/>
</dbReference>
<feature type="domain" description="DUF2529" evidence="1">
    <location>
        <begin position="1"/>
        <end position="165"/>
    </location>
</feature>
<name>A0A917D6U3_9BACI</name>
<dbReference type="Proteomes" id="UP000616608">
    <property type="component" value="Unassembled WGS sequence"/>
</dbReference>
<proteinExistence type="predicted"/>
<dbReference type="RefSeq" id="WP_188613281.1">
    <property type="nucleotide sequence ID" value="NZ_BMJT01000001.1"/>
</dbReference>
<gene>
    <name evidence="2" type="ORF">GCM10007425_03430</name>
</gene>
<comment type="caution">
    <text evidence="2">The sequence shown here is derived from an EMBL/GenBank/DDBJ whole genome shotgun (WGS) entry which is preliminary data.</text>
</comment>
<accession>A0A917D6U3</accession>
<keyword evidence="3" id="KW-1185">Reference proteome</keyword>
<dbReference type="Pfam" id="PF10740">
    <property type="entry name" value="DUF2529"/>
    <property type="match status" value="1"/>
</dbReference>
<reference evidence="2" key="1">
    <citation type="journal article" date="2014" name="Int. J. Syst. Evol. Microbiol.">
        <title>Complete genome sequence of Corynebacterium casei LMG S-19264T (=DSM 44701T), isolated from a smear-ripened cheese.</title>
        <authorList>
            <consortium name="US DOE Joint Genome Institute (JGI-PGF)"/>
            <person name="Walter F."/>
            <person name="Albersmeier A."/>
            <person name="Kalinowski J."/>
            <person name="Ruckert C."/>
        </authorList>
    </citation>
    <scope>NUCLEOTIDE SEQUENCE</scope>
    <source>
        <strain evidence="2">CGMCC 1.15760</strain>
    </source>
</reference>
<protein>
    <recommendedName>
        <fullName evidence="1">DUF2529 domain-containing protein</fullName>
    </recommendedName>
</protein>
<reference evidence="2" key="2">
    <citation type="submission" date="2020-09" db="EMBL/GenBank/DDBJ databases">
        <authorList>
            <person name="Sun Q."/>
            <person name="Zhou Y."/>
        </authorList>
    </citation>
    <scope>NUCLEOTIDE SEQUENCE</scope>
    <source>
        <strain evidence="2">CGMCC 1.15760</strain>
    </source>
</reference>
<dbReference type="Gene3D" id="3.40.50.10490">
    <property type="entry name" value="Glucose-6-phosphate isomerase like protein, domain 1"/>
    <property type="match status" value="1"/>
</dbReference>
<evidence type="ECO:0000313" key="3">
    <source>
        <dbReference type="Proteomes" id="UP000616608"/>
    </source>
</evidence>
<evidence type="ECO:0000313" key="2">
    <source>
        <dbReference type="EMBL" id="GGG12405.1"/>
    </source>
</evidence>
<evidence type="ECO:0000259" key="1">
    <source>
        <dbReference type="Pfam" id="PF10740"/>
    </source>
</evidence>
<dbReference type="AlphaFoldDB" id="A0A917D6U3"/>
<sequence length="166" mass="18665">MLKIVTTQLQGLFQRIATNEEENIEDTARLLAQAGVGEGHIYFACFDEFEAIMLHATNEEPFYKMLPYTTDTTLTPADRVCIFTKTADDEAAIHLASTLDVPYAVVASEVKNGENRLFEESYTYINLQVRGGLIPGETGERFLHPDLFAALFVYEAVKLSFNEMIQ</sequence>
<dbReference type="EMBL" id="BMJT01000001">
    <property type="protein sequence ID" value="GGG12405.1"/>
    <property type="molecule type" value="Genomic_DNA"/>
</dbReference>
<organism evidence="2 3">
    <name type="scientific">Lysinibacillus alkalisoli</name>
    <dbReference type="NCBI Taxonomy" id="1911548"/>
    <lineage>
        <taxon>Bacteria</taxon>
        <taxon>Bacillati</taxon>
        <taxon>Bacillota</taxon>
        <taxon>Bacilli</taxon>
        <taxon>Bacillales</taxon>
        <taxon>Bacillaceae</taxon>
        <taxon>Lysinibacillus</taxon>
    </lineage>
</organism>